<evidence type="ECO:0000313" key="3">
    <source>
        <dbReference type="EMBL" id="CAB4835059.1"/>
    </source>
</evidence>
<dbReference type="PANTHER" id="PTHR46401">
    <property type="entry name" value="GLYCOSYLTRANSFERASE WBBK-RELATED"/>
    <property type="match status" value="1"/>
</dbReference>
<dbReference type="Gene3D" id="3.40.50.2000">
    <property type="entry name" value="Glycogen Phosphorylase B"/>
    <property type="match status" value="2"/>
</dbReference>
<protein>
    <submittedName>
        <fullName evidence="3">Unannotated protein</fullName>
    </submittedName>
</protein>
<reference evidence="3" key="1">
    <citation type="submission" date="2020-05" db="EMBL/GenBank/DDBJ databases">
        <authorList>
            <person name="Chiriac C."/>
            <person name="Salcher M."/>
            <person name="Ghai R."/>
            <person name="Kavagutti S V."/>
        </authorList>
    </citation>
    <scope>NUCLEOTIDE SEQUENCE</scope>
</reference>
<organism evidence="3">
    <name type="scientific">freshwater metagenome</name>
    <dbReference type="NCBI Taxonomy" id="449393"/>
    <lineage>
        <taxon>unclassified sequences</taxon>
        <taxon>metagenomes</taxon>
        <taxon>ecological metagenomes</taxon>
    </lineage>
</organism>
<feature type="domain" description="Glycosyl transferase family 1" evidence="2">
    <location>
        <begin position="335"/>
        <end position="485"/>
    </location>
</feature>
<sequence length="561" mass="60220">MEPLKTSRGRMLRVMGDPALLTMDRMSEFTKRFDSDPRIVTCSLVAGTGAGEVWVRATAPTGVLIAIAEDAQDLVGVLPEDEDKVALGSWFLGAAERGLWHDLFLTDHMDVAKASTLMALASMDAQEAIDPSSAAFVAQETRKPSRRLTVAVDATWLGPHETGAQVLTTAAITAMAADERIEAIYVVGIKELPSYAQHLTGLDRVRIVAAGEEISQCDIVWYPNQIDGRSNIGDARALGRRVITTYLDLIAYDIPRYHGSADAWGTYRALQRRIALSVDGITAISGDVANRLLMEVPRLDPQRVQPLPLGLDHIVGASAPDAPDTDLDSTVAALGGKRFVAVLGNDFQHKNRDFAIAVWQRVLQSGQSCDLVLAGLHVKSSSSKVAEDALLSTHVDLRGAAHTVGHLTGKSRAWLLANAAAVLYPSSAEGFGLVPYEAAILGTPSTFADFGPLKEIAGISGLPKHWSVDAFTADLEQLLASDDAARQRVAELHQVIAQHTWQGFAAGLIDFFVRIAAQPTVLTSSVGGTAADTAALSAILSSRTWRATESLRKVRSKLRRK</sequence>
<gene>
    <name evidence="3" type="ORF">UFOPK3204_01659</name>
</gene>
<dbReference type="SUPFAM" id="SSF53756">
    <property type="entry name" value="UDP-Glycosyltransferase/glycogen phosphorylase"/>
    <property type="match status" value="1"/>
</dbReference>
<proteinExistence type="predicted"/>
<dbReference type="GO" id="GO:0009103">
    <property type="term" value="P:lipopolysaccharide biosynthetic process"/>
    <property type="evidence" value="ECO:0007669"/>
    <property type="project" value="TreeGrafter"/>
</dbReference>
<dbReference type="AlphaFoldDB" id="A0A6J7AT38"/>
<dbReference type="EMBL" id="CAFABK010000116">
    <property type="protein sequence ID" value="CAB4835059.1"/>
    <property type="molecule type" value="Genomic_DNA"/>
</dbReference>
<evidence type="ECO:0000256" key="1">
    <source>
        <dbReference type="ARBA" id="ARBA00022679"/>
    </source>
</evidence>
<dbReference type="Pfam" id="PF00534">
    <property type="entry name" value="Glycos_transf_1"/>
    <property type="match status" value="1"/>
</dbReference>
<keyword evidence="1" id="KW-0808">Transferase</keyword>
<name>A0A6J7AT38_9ZZZZ</name>
<dbReference type="PANTHER" id="PTHR46401:SF2">
    <property type="entry name" value="GLYCOSYLTRANSFERASE WBBK-RELATED"/>
    <property type="match status" value="1"/>
</dbReference>
<dbReference type="InterPro" id="IPR001296">
    <property type="entry name" value="Glyco_trans_1"/>
</dbReference>
<accession>A0A6J7AT38</accession>
<evidence type="ECO:0000259" key="2">
    <source>
        <dbReference type="Pfam" id="PF00534"/>
    </source>
</evidence>
<dbReference type="GO" id="GO:0016757">
    <property type="term" value="F:glycosyltransferase activity"/>
    <property type="evidence" value="ECO:0007669"/>
    <property type="project" value="InterPro"/>
</dbReference>